<keyword evidence="7" id="KW-1185">Reference proteome</keyword>
<dbReference type="Gene3D" id="3.20.20.370">
    <property type="entry name" value="Glycoside hydrolase/deacetylase"/>
    <property type="match status" value="1"/>
</dbReference>
<gene>
    <name evidence="6" type="ordered locus">Amet_4184</name>
</gene>
<dbReference type="OrthoDB" id="9774177at2"/>
<keyword evidence="4" id="KW-0460">Magnesium</keyword>
<dbReference type="SUPFAM" id="SSF88713">
    <property type="entry name" value="Glycoside hydrolase/deacetylase"/>
    <property type="match status" value="1"/>
</dbReference>
<evidence type="ECO:0000256" key="5">
    <source>
        <dbReference type="ARBA" id="ARBA00023277"/>
    </source>
</evidence>
<dbReference type="GO" id="GO:0019213">
    <property type="term" value="F:deacetylase activity"/>
    <property type="evidence" value="ECO:0007669"/>
    <property type="project" value="TreeGrafter"/>
</dbReference>
<dbReference type="AlphaFoldDB" id="A6TVP7"/>
<reference evidence="7" key="1">
    <citation type="journal article" date="2016" name="Genome Announc.">
        <title>Complete genome sequence of Alkaliphilus metalliredigens strain QYMF, an alkaliphilic and metal-reducing bacterium isolated from borax-contaminated leachate ponds.</title>
        <authorList>
            <person name="Hwang C."/>
            <person name="Copeland A."/>
            <person name="Lucas S."/>
            <person name="Lapidus A."/>
            <person name="Barry K."/>
            <person name="Detter J.C."/>
            <person name="Glavina Del Rio T."/>
            <person name="Hammon N."/>
            <person name="Israni S."/>
            <person name="Dalin E."/>
            <person name="Tice H."/>
            <person name="Pitluck S."/>
            <person name="Chertkov O."/>
            <person name="Brettin T."/>
            <person name="Bruce D."/>
            <person name="Han C."/>
            <person name="Schmutz J."/>
            <person name="Larimer F."/>
            <person name="Land M.L."/>
            <person name="Hauser L."/>
            <person name="Kyrpides N."/>
            <person name="Mikhailova N."/>
            <person name="Ye Q."/>
            <person name="Zhou J."/>
            <person name="Richardson P."/>
            <person name="Fields M.W."/>
        </authorList>
    </citation>
    <scope>NUCLEOTIDE SEQUENCE [LARGE SCALE GENOMIC DNA]</scope>
    <source>
        <strain evidence="7">QYMF</strain>
    </source>
</reference>
<dbReference type="GO" id="GO:0046872">
    <property type="term" value="F:metal ion binding"/>
    <property type="evidence" value="ECO:0007669"/>
    <property type="project" value="UniProtKB-KW"/>
</dbReference>
<dbReference type="CDD" id="cd10803">
    <property type="entry name" value="YdjC_EF3048_like"/>
    <property type="match status" value="1"/>
</dbReference>
<evidence type="ECO:0000256" key="3">
    <source>
        <dbReference type="ARBA" id="ARBA00022801"/>
    </source>
</evidence>
<dbReference type="RefSeq" id="WP_012065213.1">
    <property type="nucleotide sequence ID" value="NC_009633.1"/>
</dbReference>
<dbReference type="GO" id="GO:0000272">
    <property type="term" value="P:polysaccharide catabolic process"/>
    <property type="evidence" value="ECO:0007669"/>
    <property type="project" value="InterPro"/>
</dbReference>
<dbReference type="PANTHER" id="PTHR31609">
    <property type="entry name" value="YDJC DEACETYLASE FAMILY MEMBER"/>
    <property type="match status" value="1"/>
</dbReference>
<dbReference type="EMBL" id="CP000724">
    <property type="protein sequence ID" value="ABR50265.1"/>
    <property type="molecule type" value="Genomic_DNA"/>
</dbReference>
<keyword evidence="5" id="KW-0119">Carbohydrate metabolism</keyword>
<dbReference type="eggNOG" id="COG3394">
    <property type="taxonomic scope" value="Bacteria"/>
</dbReference>
<dbReference type="Proteomes" id="UP000001572">
    <property type="component" value="Chromosome"/>
</dbReference>
<dbReference type="NCBIfam" id="NF002559">
    <property type="entry name" value="PRK02134.1"/>
    <property type="match status" value="1"/>
</dbReference>
<evidence type="ECO:0000313" key="6">
    <source>
        <dbReference type="EMBL" id="ABR50265.1"/>
    </source>
</evidence>
<dbReference type="Pfam" id="PF04794">
    <property type="entry name" value="YdjC"/>
    <property type="match status" value="1"/>
</dbReference>
<organism evidence="6 7">
    <name type="scientific">Alkaliphilus metalliredigens (strain QYMF)</name>
    <dbReference type="NCBI Taxonomy" id="293826"/>
    <lineage>
        <taxon>Bacteria</taxon>
        <taxon>Bacillati</taxon>
        <taxon>Bacillota</taxon>
        <taxon>Clostridia</taxon>
        <taxon>Peptostreptococcales</taxon>
        <taxon>Natronincolaceae</taxon>
        <taxon>Alkaliphilus</taxon>
    </lineage>
</organism>
<dbReference type="InterPro" id="IPR022948">
    <property type="entry name" value="COD_ChbG_bac"/>
</dbReference>
<evidence type="ECO:0000313" key="7">
    <source>
        <dbReference type="Proteomes" id="UP000001572"/>
    </source>
</evidence>
<dbReference type="HOGENOM" id="CLU_064244_4_0_9"/>
<comment type="cofactor">
    <cofactor evidence="1">
        <name>Mg(2+)</name>
        <dbReference type="ChEBI" id="CHEBI:18420"/>
    </cofactor>
</comment>
<evidence type="ECO:0000256" key="2">
    <source>
        <dbReference type="ARBA" id="ARBA00022723"/>
    </source>
</evidence>
<dbReference type="InterPro" id="IPR006879">
    <property type="entry name" value="YdjC-like"/>
</dbReference>
<dbReference type="STRING" id="293826.Amet_4184"/>
<name>A6TVP7_ALKMQ</name>
<evidence type="ECO:0000256" key="1">
    <source>
        <dbReference type="ARBA" id="ARBA00001946"/>
    </source>
</evidence>
<dbReference type="GO" id="GO:0016811">
    <property type="term" value="F:hydrolase activity, acting on carbon-nitrogen (but not peptide) bonds, in linear amides"/>
    <property type="evidence" value="ECO:0007669"/>
    <property type="project" value="InterPro"/>
</dbReference>
<dbReference type="KEGG" id="amt:Amet_4184"/>
<proteinExistence type="predicted"/>
<sequence>MKKIIINADDFGLTTSCNKGIIESIINGVVSNTTLMVNMPKAEEAILLAKENGIDTLGIHLTLTCGKPILPQQQVRSLVDEEGNFYRRSTRLLPVMKLDEVESELRMQIDTFLKCGLKISHLDSHHHVHMHDGILEIVAGLAKEYNLPLRQPSERAKKLYKEMNITTTDHFTLEFYGEGANLENLKTIINGFEKGILEVMVHPAYVDEDLKSISSYNNYRKKELEILTSGVLKVWLDQNNIQVISFEDLGS</sequence>
<keyword evidence="2" id="KW-0479">Metal-binding</keyword>
<keyword evidence="3" id="KW-0378">Hydrolase</keyword>
<accession>A6TVP7</accession>
<dbReference type="PANTHER" id="PTHR31609:SF1">
    <property type="entry name" value="CARBOHYDRATE DEACETYLASE"/>
    <property type="match status" value="1"/>
</dbReference>
<evidence type="ECO:0000256" key="4">
    <source>
        <dbReference type="ARBA" id="ARBA00022842"/>
    </source>
</evidence>
<protein>
    <submittedName>
        <fullName evidence="6">YdjC family protein</fullName>
    </submittedName>
</protein>
<dbReference type="InterPro" id="IPR011330">
    <property type="entry name" value="Glyco_hydro/deAcase_b/a-brl"/>
</dbReference>